<dbReference type="AlphaFoldDB" id="A0A183G742"/>
<feature type="region of interest" description="Disordered" evidence="1">
    <location>
        <begin position="202"/>
        <end position="223"/>
    </location>
</feature>
<dbReference type="PANTHER" id="PTHR47510">
    <property type="entry name" value="REVERSE TRANSCRIPTASE DOMAIN-CONTAINING PROTEIN"/>
    <property type="match status" value="1"/>
</dbReference>
<evidence type="ECO:0000256" key="1">
    <source>
        <dbReference type="SAM" id="MobiDB-lite"/>
    </source>
</evidence>
<reference evidence="3" key="1">
    <citation type="submission" date="2019-09" db="UniProtKB">
        <authorList>
            <consortium name="WormBaseParasite"/>
        </authorList>
    </citation>
    <scope>IDENTIFICATION</scope>
</reference>
<dbReference type="Proteomes" id="UP000050761">
    <property type="component" value="Unassembled WGS sequence"/>
</dbReference>
<protein>
    <submittedName>
        <fullName evidence="3">Reverse transcriptase domain-containing protein</fullName>
    </submittedName>
</protein>
<organism evidence="2 3">
    <name type="scientific">Heligmosomoides polygyrus</name>
    <name type="common">Parasitic roundworm</name>
    <dbReference type="NCBI Taxonomy" id="6339"/>
    <lineage>
        <taxon>Eukaryota</taxon>
        <taxon>Metazoa</taxon>
        <taxon>Ecdysozoa</taxon>
        <taxon>Nematoda</taxon>
        <taxon>Chromadorea</taxon>
        <taxon>Rhabditida</taxon>
        <taxon>Rhabditina</taxon>
        <taxon>Rhabditomorpha</taxon>
        <taxon>Strongyloidea</taxon>
        <taxon>Heligmosomidae</taxon>
        <taxon>Heligmosomoides</taxon>
    </lineage>
</organism>
<proteinExistence type="predicted"/>
<keyword evidence="2" id="KW-1185">Reference proteome</keyword>
<dbReference type="WBParaSite" id="HPBE_0001757101-mRNA-1">
    <property type="protein sequence ID" value="HPBE_0001757101-mRNA-1"/>
    <property type="gene ID" value="HPBE_0001757101"/>
</dbReference>
<accession>A0A183G742</accession>
<evidence type="ECO:0000313" key="3">
    <source>
        <dbReference type="WBParaSite" id="HPBE_0001757101-mRNA-1"/>
    </source>
</evidence>
<evidence type="ECO:0000313" key="2">
    <source>
        <dbReference type="Proteomes" id="UP000050761"/>
    </source>
</evidence>
<sequence length="223" mass="25779">LKEKEAAVISRIRLPTVTTVDETWKDATDAITRAARLELGTTKPRRRCVDKQAWLWTDDVREKVREKKRFYHVSIGDKTVHSWWNYREAKKAAKKTVAAVKVAYYADVSEKLETRVGEGYLYRLAKARCRQAEDTEKFFGINDDNGRLLMDRKRAVKRWHDYFEEISNVEFEHLAVPFASPVYSPVLKIRVSESEAALKKMKSGKATGPDDLPDDLWNSNLPC</sequence>
<name>A0A183G742_HELPZ</name>
<dbReference type="PANTHER" id="PTHR47510:SF3">
    <property type="entry name" value="ENDO_EXONUCLEASE_PHOSPHATASE DOMAIN-CONTAINING PROTEIN"/>
    <property type="match status" value="1"/>
</dbReference>